<keyword evidence="4 11" id="KW-0808">Transferase</keyword>
<dbReference type="HAMAP" id="MF_00165">
    <property type="entry name" value="Thymidylate_kinase"/>
    <property type="match status" value="1"/>
</dbReference>
<evidence type="ECO:0000313" key="13">
    <source>
        <dbReference type="EMBL" id="QBF34694.1"/>
    </source>
</evidence>
<dbReference type="GO" id="GO:0006233">
    <property type="term" value="P:dTDP biosynthetic process"/>
    <property type="evidence" value="ECO:0007669"/>
    <property type="project" value="InterPro"/>
</dbReference>
<gene>
    <name evidence="11" type="primary">tmk</name>
    <name evidence="13" type="ORF">EG856_02035</name>
</gene>
<dbReference type="PANTHER" id="PTHR10344">
    <property type="entry name" value="THYMIDYLATE KINASE"/>
    <property type="match status" value="1"/>
</dbReference>
<evidence type="ECO:0000256" key="7">
    <source>
        <dbReference type="ARBA" id="ARBA00022777"/>
    </source>
</evidence>
<dbReference type="Gene3D" id="3.40.50.300">
    <property type="entry name" value="P-loop containing nucleotide triphosphate hydrolases"/>
    <property type="match status" value="1"/>
</dbReference>
<protein>
    <recommendedName>
        <fullName evidence="3 11">Thymidylate kinase</fullName>
        <ecNumber evidence="2 11">2.7.4.9</ecNumber>
    </recommendedName>
    <alternativeName>
        <fullName evidence="11">dTMP kinase</fullName>
    </alternativeName>
</protein>
<feature type="domain" description="Thymidylate kinase-like" evidence="12">
    <location>
        <begin position="5"/>
        <end position="199"/>
    </location>
</feature>
<dbReference type="GO" id="GO:0005524">
    <property type="term" value="F:ATP binding"/>
    <property type="evidence" value="ECO:0007669"/>
    <property type="project" value="UniProtKB-UniRule"/>
</dbReference>
<reference evidence="13 14" key="1">
    <citation type="submission" date="2019-01" db="EMBL/GenBank/DDBJ databases">
        <title>Complete sequence and annotation of the Mycoplasma phocirhinis strain 852T genome.</title>
        <authorList>
            <person name="Frasca S.Jr."/>
            <person name="Kutish G.F."/>
            <person name="Castellanos Gell J."/>
            <person name="Michaels D.L."/>
            <person name="Brown D.R."/>
        </authorList>
    </citation>
    <scope>NUCLEOTIDE SEQUENCE [LARGE SCALE GENOMIC DNA]</scope>
    <source>
        <strain evidence="13 14">852</strain>
    </source>
</reference>
<keyword evidence="7 11" id="KW-0418">Kinase</keyword>
<comment type="catalytic activity">
    <reaction evidence="9 11">
        <text>dTMP + ATP = dTDP + ADP</text>
        <dbReference type="Rhea" id="RHEA:13517"/>
        <dbReference type="ChEBI" id="CHEBI:30616"/>
        <dbReference type="ChEBI" id="CHEBI:58369"/>
        <dbReference type="ChEBI" id="CHEBI:63528"/>
        <dbReference type="ChEBI" id="CHEBI:456216"/>
        <dbReference type="EC" id="2.7.4.9"/>
    </reaction>
</comment>
<dbReference type="OrthoDB" id="9774907at2"/>
<keyword evidence="8 11" id="KW-0067">ATP-binding</keyword>
<dbReference type="Proteomes" id="UP000289326">
    <property type="component" value="Chromosome"/>
</dbReference>
<dbReference type="InterPro" id="IPR039430">
    <property type="entry name" value="Thymidylate_kin-like_dom"/>
</dbReference>
<keyword evidence="6 11" id="KW-0547">Nucleotide-binding</keyword>
<comment type="function">
    <text evidence="10 11">Phosphorylation of dTMP to form dTDP in both de novo and salvage pathways of dTTP synthesis.</text>
</comment>
<dbReference type="GO" id="GO:0006235">
    <property type="term" value="P:dTTP biosynthetic process"/>
    <property type="evidence" value="ECO:0007669"/>
    <property type="project" value="UniProtKB-UniRule"/>
</dbReference>
<evidence type="ECO:0000256" key="9">
    <source>
        <dbReference type="ARBA" id="ARBA00048743"/>
    </source>
</evidence>
<dbReference type="InterPro" id="IPR027417">
    <property type="entry name" value="P-loop_NTPase"/>
</dbReference>
<evidence type="ECO:0000256" key="10">
    <source>
        <dbReference type="ARBA" id="ARBA00057735"/>
    </source>
</evidence>
<evidence type="ECO:0000256" key="8">
    <source>
        <dbReference type="ARBA" id="ARBA00022840"/>
    </source>
</evidence>
<dbReference type="NCBIfam" id="TIGR00041">
    <property type="entry name" value="DTMP_kinase"/>
    <property type="match status" value="1"/>
</dbReference>
<dbReference type="KEGG" id="mphi:EG856_02035"/>
<evidence type="ECO:0000313" key="14">
    <source>
        <dbReference type="Proteomes" id="UP000289326"/>
    </source>
</evidence>
<evidence type="ECO:0000256" key="6">
    <source>
        <dbReference type="ARBA" id="ARBA00022741"/>
    </source>
</evidence>
<dbReference type="PANTHER" id="PTHR10344:SF4">
    <property type="entry name" value="UMP-CMP KINASE 2, MITOCHONDRIAL"/>
    <property type="match status" value="1"/>
</dbReference>
<dbReference type="GO" id="GO:0005829">
    <property type="term" value="C:cytosol"/>
    <property type="evidence" value="ECO:0007669"/>
    <property type="project" value="TreeGrafter"/>
</dbReference>
<dbReference type="EMBL" id="CP034841">
    <property type="protein sequence ID" value="QBF34694.1"/>
    <property type="molecule type" value="Genomic_DNA"/>
</dbReference>
<keyword evidence="5 11" id="KW-0545">Nucleotide biosynthesis</keyword>
<name>A0A4P6MSN1_9BACT</name>
<dbReference type="EC" id="2.7.4.9" evidence="2 11"/>
<dbReference type="GO" id="GO:0006227">
    <property type="term" value="P:dUDP biosynthetic process"/>
    <property type="evidence" value="ECO:0007669"/>
    <property type="project" value="TreeGrafter"/>
</dbReference>
<dbReference type="CDD" id="cd01672">
    <property type="entry name" value="TMPK"/>
    <property type="match status" value="1"/>
</dbReference>
<proteinExistence type="inferred from homology"/>
<dbReference type="GO" id="GO:0004798">
    <property type="term" value="F:dTMP kinase activity"/>
    <property type="evidence" value="ECO:0007669"/>
    <property type="project" value="UniProtKB-UniRule"/>
</dbReference>
<evidence type="ECO:0000259" key="12">
    <source>
        <dbReference type="Pfam" id="PF02223"/>
    </source>
</evidence>
<accession>A0A4P6MSN1</accession>
<evidence type="ECO:0000256" key="1">
    <source>
        <dbReference type="ARBA" id="ARBA00009776"/>
    </source>
</evidence>
<organism evidence="13 14">
    <name type="scientific">Mycoplasmopsis phocirhinis</name>
    <dbReference type="NCBI Taxonomy" id="142650"/>
    <lineage>
        <taxon>Bacteria</taxon>
        <taxon>Bacillati</taxon>
        <taxon>Mycoplasmatota</taxon>
        <taxon>Mycoplasmoidales</taxon>
        <taxon>Metamycoplasmataceae</taxon>
        <taxon>Mycoplasmopsis</taxon>
    </lineage>
</organism>
<evidence type="ECO:0000256" key="5">
    <source>
        <dbReference type="ARBA" id="ARBA00022727"/>
    </source>
</evidence>
<keyword evidence="14" id="KW-1185">Reference proteome</keyword>
<evidence type="ECO:0000256" key="4">
    <source>
        <dbReference type="ARBA" id="ARBA00022679"/>
    </source>
</evidence>
<evidence type="ECO:0000256" key="2">
    <source>
        <dbReference type="ARBA" id="ARBA00012980"/>
    </source>
</evidence>
<feature type="binding site" evidence="11">
    <location>
        <begin position="7"/>
        <end position="14"/>
    </location>
    <ligand>
        <name>ATP</name>
        <dbReference type="ChEBI" id="CHEBI:30616"/>
    </ligand>
</feature>
<dbReference type="Pfam" id="PF02223">
    <property type="entry name" value="Thymidylate_kin"/>
    <property type="match status" value="1"/>
</dbReference>
<sequence>MFITFEGPDASGKTTLINKLIEYFTKNYPKLQFITTREPGGKDIIEAEKIREIILDKNSKISSVSEALLYTTSRRIHLERVIWPALKENKIVICDRYVDSFFAYQGYARKLGIDYAKTLTNLVIENTIPDITFFLDITPSQSKQRLNVLRLINQHDRLDDENDVFHNEVYNGYQMLIKQDPNRFIILNADQPVDLVFNELITKLNNDQRFQNYIAKVFDDSN</sequence>
<dbReference type="InterPro" id="IPR018094">
    <property type="entry name" value="Thymidylate_kinase"/>
</dbReference>
<dbReference type="FunFam" id="3.40.50.300:FF:000225">
    <property type="entry name" value="Thymidylate kinase"/>
    <property type="match status" value="1"/>
</dbReference>
<evidence type="ECO:0000256" key="3">
    <source>
        <dbReference type="ARBA" id="ARBA00017144"/>
    </source>
</evidence>
<dbReference type="RefSeq" id="WP_130429471.1">
    <property type="nucleotide sequence ID" value="NZ_CP034841.1"/>
</dbReference>
<comment type="similarity">
    <text evidence="1 11">Belongs to the thymidylate kinase family.</text>
</comment>
<dbReference type="AlphaFoldDB" id="A0A4P6MSN1"/>
<dbReference type="SUPFAM" id="SSF52540">
    <property type="entry name" value="P-loop containing nucleoside triphosphate hydrolases"/>
    <property type="match status" value="1"/>
</dbReference>
<evidence type="ECO:0000256" key="11">
    <source>
        <dbReference type="HAMAP-Rule" id="MF_00165"/>
    </source>
</evidence>